<feature type="compositionally biased region" description="Basic residues" evidence="2">
    <location>
        <begin position="333"/>
        <end position="347"/>
    </location>
</feature>
<evidence type="ECO:0000313" key="4">
    <source>
        <dbReference type="Proteomes" id="UP000287651"/>
    </source>
</evidence>
<feature type="coiled-coil region" evidence="1">
    <location>
        <begin position="546"/>
        <end position="622"/>
    </location>
</feature>
<feature type="compositionally biased region" description="Acidic residues" evidence="2">
    <location>
        <begin position="367"/>
        <end position="377"/>
    </location>
</feature>
<dbReference type="EMBL" id="AMZH03004476">
    <property type="protein sequence ID" value="RRT69077.1"/>
    <property type="molecule type" value="Genomic_DNA"/>
</dbReference>
<protein>
    <submittedName>
        <fullName evidence="3">Uncharacterized protein</fullName>
    </submittedName>
</protein>
<dbReference type="AlphaFoldDB" id="A0A426ZYL1"/>
<reference evidence="3 4" key="1">
    <citation type="journal article" date="2014" name="Agronomy (Basel)">
        <title>A Draft Genome Sequence for Ensete ventricosum, the Drought-Tolerant Tree Against Hunger.</title>
        <authorList>
            <person name="Harrison J."/>
            <person name="Moore K.A."/>
            <person name="Paszkiewicz K."/>
            <person name="Jones T."/>
            <person name="Grant M."/>
            <person name="Ambacheew D."/>
            <person name="Muzemil S."/>
            <person name="Studholme D.J."/>
        </authorList>
    </citation>
    <scope>NUCLEOTIDE SEQUENCE [LARGE SCALE GENOMIC DNA]</scope>
</reference>
<feature type="compositionally biased region" description="Basic and acidic residues" evidence="2">
    <location>
        <begin position="348"/>
        <end position="362"/>
    </location>
</feature>
<keyword evidence="1" id="KW-0175">Coiled coil</keyword>
<feature type="region of interest" description="Disordered" evidence="2">
    <location>
        <begin position="118"/>
        <end position="152"/>
    </location>
</feature>
<organism evidence="3 4">
    <name type="scientific">Ensete ventricosum</name>
    <name type="common">Abyssinian banana</name>
    <name type="synonym">Musa ensete</name>
    <dbReference type="NCBI Taxonomy" id="4639"/>
    <lineage>
        <taxon>Eukaryota</taxon>
        <taxon>Viridiplantae</taxon>
        <taxon>Streptophyta</taxon>
        <taxon>Embryophyta</taxon>
        <taxon>Tracheophyta</taxon>
        <taxon>Spermatophyta</taxon>
        <taxon>Magnoliopsida</taxon>
        <taxon>Liliopsida</taxon>
        <taxon>Zingiberales</taxon>
        <taxon>Musaceae</taxon>
        <taxon>Ensete</taxon>
    </lineage>
</organism>
<gene>
    <name evidence="3" type="ORF">B296_00019533</name>
</gene>
<name>A0A426ZYL1_ENSVE</name>
<feature type="non-terminal residue" evidence="3">
    <location>
        <position position="624"/>
    </location>
</feature>
<accession>A0A426ZYL1</accession>
<evidence type="ECO:0000313" key="3">
    <source>
        <dbReference type="EMBL" id="RRT69077.1"/>
    </source>
</evidence>
<feature type="compositionally biased region" description="Polar residues" evidence="2">
    <location>
        <begin position="286"/>
        <end position="296"/>
    </location>
</feature>
<evidence type="ECO:0000256" key="2">
    <source>
        <dbReference type="SAM" id="MobiDB-lite"/>
    </source>
</evidence>
<dbReference type="Proteomes" id="UP000287651">
    <property type="component" value="Unassembled WGS sequence"/>
</dbReference>
<sequence length="624" mass="68674">MLRVQEHGGEPIIPVSCVLEKKLVDMPEDEAAKYCEENKVQRGLYSESNGVSVPESLIFFIAYHTATPHHVVGRMTADPSMPMSGRLPRVESATLAGQSSGGAEMWRSVIRGREDVAARVNSSTNPRDLAEKVNSGTNPGGLAEKVNSGTNPGDLVEKVNSGTNPGDLAEKVNSGTNTGDLAEKVNSGTNPGDLAENVNSSTNLEDFIKKVNSGINPEDLTLFFSFGHSRHLHLGGCSGGRSLDSSASAYRRVPKVVEDLPQPGSAQLMALPDRMDLSDLRGMPKMSNSKVPSTRATAPVWKVDVSPAREAPKTSSKRPIDAPTGQADDPARRPKKVKVLTRRHKSRHGEGESRSHSKDKKSASPSEEPDTPVESDEGGASPVHHRPRSMKDLLKTKVHKDGAKILYPANVQTGHQDPDKEMKARWRGLKNSMKVWNDSSTAEEFERGLLHSQLARELYTLPSEVLLARAAKEMVLISSRPLPRYCKFSFCQALINYCSVQSQHFQMALFDRVHDAGRLITFMDYQISQLQQELDTLKSGEGPEAVAKAEERTSELGQELEKTKRERDEALLRLKAFENDLSKVRSNLAEVQRLLKEARVRARKMDDELLQAVKAMENAQTELP</sequence>
<feature type="region of interest" description="Disordered" evidence="2">
    <location>
        <begin position="283"/>
        <end position="389"/>
    </location>
</feature>
<evidence type="ECO:0000256" key="1">
    <source>
        <dbReference type="SAM" id="Coils"/>
    </source>
</evidence>
<comment type="caution">
    <text evidence="3">The sequence shown here is derived from an EMBL/GenBank/DDBJ whole genome shotgun (WGS) entry which is preliminary data.</text>
</comment>
<proteinExistence type="predicted"/>